<evidence type="ECO:0000256" key="1">
    <source>
        <dbReference type="SAM" id="MobiDB-lite"/>
    </source>
</evidence>
<keyword evidence="2" id="KW-0472">Membrane</keyword>
<reference evidence="3" key="1">
    <citation type="submission" date="2023-10" db="EMBL/GenBank/DDBJ databases">
        <authorList>
            <person name="Hackl T."/>
        </authorList>
    </citation>
    <scope>NUCLEOTIDE SEQUENCE</scope>
</reference>
<comment type="caution">
    <text evidence="3">The sequence shown here is derived from an EMBL/GenBank/DDBJ whole genome shotgun (WGS) entry which is preliminary data.</text>
</comment>
<evidence type="ECO:0000313" key="4">
    <source>
        <dbReference type="Proteomes" id="UP001295740"/>
    </source>
</evidence>
<feature type="transmembrane region" description="Helical" evidence="2">
    <location>
        <begin position="77"/>
        <end position="94"/>
    </location>
</feature>
<name>A0AAI8VAT1_9PEZI</name>
<protein>
    <submittedName>
        <fullName evidence="3">Uu.00g043530.m01.CDS01</fullName>
    </submittedName>
</protein>
<organism evidence="3 4">
    <name type="scientific">Anthostomella pinea</name>
    <dbReference type="NCBI Taxonomy" id="933095"/>
    <lineage>
        <taxon>Eukaryota</taxon>
        <taxon>Fungi</taxon>
        <taxon>Dikarya</taxon>
        <taxon>Ascomycota</taxon>
        <taxon>Pezizomycotina</taxon>
        <taxon>Sordariomycetes</taxon>
        <taxon>Xylariomycetidae</taxon>
        <taxon>Xylariales</taxon>
        <taxon>Xylariaceae</taxon>
        <taxon>Anthostomella</taxon>
    </lineage>
</organism>
<proteinExistence type="predicted"/>
<sequence length="110" mass="11851">MSAPASSAMRTTAQRLLWSTRFQAATSSPPSRLSSTTPTTLTARGIASPAPGGRRAFRPLASQQTQPPKGANKTVKFWPFLAIIVLGTGAFVWVTKNHADRRNGPVRRYG</sequence>
<keyword evidence="2" id="KW-1133">Transmembrane helix</keyword>
<accession>A0AAI8VAT1</accession>
<keyword evidence="4" id="KW-1185">Reference proteome</keyword>
<dbReference type="EMBL" id="CAUWAG010000003">
    <property type="protein sequence ID" value="CAJ2501500.1"/>
    <property type="molecule type" value="Genomic_DNA"/>
</dbReference>
<evidence type="ECO:0000256" key="2">
    <source>
        <dbReference type="SAM" id="Phobius"/>
    </source>
</evidence>
<feature type="region of interest" description="Disordered" evidence="1">
    <location>
        <begin position="23"/>
        <end position="72"/>
    </location>
</feature>
<dbReference type="Proteomes" id="UP001295740">
    <property type="component" value="Unassembled WGS sequence"/>
</dbReference>
<feature type="compositionally biased region" description="Low complexity" evidence="1">
    <location>
        <begin position="24"/>
        <end position="44"/>
    </location>
</feature>
<dbReference type="AlphaFoldDB" id="A0AAI8VAT1"/>
<keyword evidence="2" id="KW-0812">Transmembrane</keyword>
<evidence type="ECO:0000313" key="3">
    <source>
        <dbReference type="EMBL" id="CAJ2501500.1"/>
    </source>
</evidence>
<gene>
    <name evidence="3" type="ORF">KHLLAP_LOCUS1968</name>
</gene>